<sequence>MGSWDDFSGFGTSDGGGLSEVERFPFSTLHLKRDILGVNDAISYGQNSKNGGDFLGANLRIFMIYSNNGSFSSMGSFKERTVNFTHTDLYKLVDLEVPIAEVLGFGLYYMESTDLHVWFTSWESKRYSVLASSNPTLPVGVFVRWALWILGIRLFMICDGARNYEDGVCAHYSQGGLILLKKTFSWMIRSRQIY</sequence>
<dbReference type="EMBL" id="VDCV01000014">
    <property type="protein sequence ID" value="KAB5526765.1"/>
    <property type="molecule type" value="Genomic_DNA"/>
</dbReference>
<accession>A0A5N5KB03</accession>
<keyword evidence="2" id="KW-1185">Reference proteome</keyword>
<evidence type="ECO:0000313" key="1">
    <source>
        <dbReference type="EMBL" id="KAB5526765.1"/>
    </source>
</evidence>
<protein>
    <submittedName>
        <fullName evidence="1">Uncharacterized protein</fullName>
    </submittedName>
</protein>
<proteinExistence type="predicted"/>
<name>A0A5N5KB03_9ROSI</name>
<dbReference type="AlphaFoldDB" id="A0A5N5KB03"/>
<dbReference type="Proteomes" id="UP000326939">
    <property type="component" value="Chromosome 14"/>
</dbReference>
<comment type="caution">
    <text evidence="1">The sequence shown here is derived from an EMBL/GenBank/DDBJ whole genome shotgun (WGS) entry which is preliminary data.</text>
</comment>
<reference evidence="2" key="1">
    <citation type="journal article" date="2019" name="Gigascience">
        <title>De novo genome assembly of the endangered Acer yangbiense, a plant species with extremely small populations endemic to Yunnan Province, China.</title>
        <authorList>
            <person name="Yang J."/>
            <person name="Wariss H.M."/>
            <person name="Tao L."/>
            <person name="Zhang R."/>
            <person name="Yun Q."/>
            <person name="Hollingsworth P."/>
            <person name="Dao Z."/>
            <person name="Luo G."/>
            <person name="Guo H."/>
            <person name="Ma Y."/>
            <person name="Sun W."/>
        </authorList>
    </citation>
    <scope>NUCLEOTIDE SEQUENCE [LARGE SCALE GENOMIC DNA]</scope>
    <source>
        <strain evidence="2">cv. br00</strain>
    </source>
</reference>
<gene>
    <name evidence="1" type="ORF">DKX38_020612</name>
</gene>
<organism evidence="1 2">
    <name type="scientific">Salix brachista</name>
    <dbReference type="NCBI Taxonomy" id="2182728"/>
    <lineage>
        <taxon>Eukaryota</taxon>
        <taxon>Viridiplantae</taxon>
        <taxon>Streptophyta</taxon>
        <taxon>Embryophyta</taxon>
        <taxon>Tracheophyta</taxon>
        <taxon>Spermatophyta</taxon>
        <taxon>Magnoliopsida</taxon>
        <taxon>eudicotyledons</taxon>
        <taxon>Gunneridae</taxon>
        <taxon>Pentapetalae</taxon>
        <taxon>rosids</taxon>
        <taxon>fabids</taxon>
        <taxon>Malpighiales</taxon>
        <taxon>Salicaceae</taxon>
        <taxon>Saliceae</taxon>
        <taxon>Salix</taxon>
    </lineage>
</organism>
<evidence type="ECO:0000313" key="2">
    <source>
        <dbReference type="Proteomes" id="UP000326939"/>
    </source>
</evidence>